<sequence length="100" mass="10915">MLVMVAGLTATSYVSATPSAGFTEMEGDIFDNWGICRTSAAGQDGFYQVSETAFRPVIAFESLGESADLAYSLGEQIARKYPDQLQRAEAVFCFVRDRVN</sequence>
<protein>
    <submittedName>
        <fullName evidence="1">Uncharacterized protein</fullName>
    </submittedName>
</protein>
<name>X1PFQ6_9ZZZZ</name>
<dbReference type="EMBL" id="BARV01036509">
    <property type="protein sequence ID" value="GAI54683.1"/>
    <property type="molecule type" value="Genomic_DNA"/>
</dbReference>
<evidence type="ECO:0000313" key="1">
    <source>
        <dbReference type="EMBL" id="GAI54683.1"/>
    </source>
</evidence>
<comment type="caution">
    <text evidence="1">The sequence shown here is derived from an EMBL/GenBank/DDBJ whole genome shotgun (WGS) entry which is preliminary data.</text>
</comment>
<accession>X1PFQ6</accession>
<reference evidence="1" key="1">
    <citation type="journal article" date="2014" name="Front. Microbiol.">
        <title>High frequency of phylogenetically diverse reductive dehalogenase-homologous genes in deep subseafloor sedimentary metagenomes.</title>
        <authorList>
            <person name="Kawai M."/>
            <person name="Futagami T."/>
            <person name="Toyoda A."/>
            <person name="Takaki Y."/>
            <person name="Nishi S."/>
            <person name="Hori S."/>
            <person name="Arai W."/>
            <person name="Tsubouchi T."/>
            <person name="Morono Y."/>
            <person name="Uchiyama I."/>
            <person name="Ito T."/>
            <person name="Fujiyama A."/>
            <person name="Inagaki F."/>
            <person name="Takami H."/>
        </authorList>
    </citation>
    <scope>NUCLEOTIDE SEQUENCE</scope>
    <source>
        <strain evidence="1">Expedition CK06-06</strain>
    </source>
</reference>
<dbReference type="AlphaFoldDB" id="X1PFQ6"/>
<gene>
    <name evidence="1" type="ORF">S06H3_56720</name>
</gene>
<organism evidence="1">
    <name type="scientific">marine sediment metagenome</name>
    <dbReference type="NCBI Taxonomy" id="412755"/>
    <lineage>
        <taxon>unclassified sequences</taxon>
        <taxon>metagenomes</taxon>
        <taxon>ecological metagenomes</taxon>
    </lineage>
</organism>
<proteinExistence type="predicted"/>
<feature type="non-terminal residue" evidence="1">
    <location>
        <position position="100"/>
    </location>
</feature>